<feature type="domain" description="GIY-YIG" evidence="2">
    <location>
        <begin position="18"/>
        <end position="93"/>
    </location>
</feature>
<dbReference type="Pfam" id="PF01541">
    <property type="entry name" value="GIY-YIG"/>
    <property type="match status" value="1"/>
</dbReference>
<dbReference type="InterPro" id="IPR050190">
    <property type="entry name" value="UPF0213_domain"/>
</dbReference>
<dbReference type="GO" id="GO:0004519">
    <property type="term" value="F:endonuclease activity"/>
    <property type="evidence" value="ECO:0007669"/>
    <property type="project" value="UniProtKB-KW"/>
</dbReference>
<dbReference type="OrthoDB" id="9807770at2"/>
<sequence>MAKNKEELEVIKDNQSNNSHYIYVVECSDGSLYTGYTTDVERRLEEHNAGVGAKYTRGRIPVKLRHQESFKSRSLAQKREYEIKQLPRSKKEELLD</sequence>
<keyword evidence="3" id="KW-0540">Nuclease</keyword>
<gene>
    <name evidence="3" type="ORF">C8C77_13825</name>
</gene>
<evidence type="ECO:0000259" key="2">
    <source>
        <dbReference type="PROSITE" id="PS50164"/>
    </source>
</evidence>
<dbReference type="RefSeq" id="WP_111573399.1">
    <property type="nucleotide sequence ID" value="NZ_QLME01000034.1"/>
</dbReference>
<dbReference type="PANTHER" id="PTHR34477">
    <property type="entry name" value="UPF0213 PROTEIN YHBQ"/>
    <property type="match status" value="1"/>
</dbReference>
<dbReference type="InterPro" id="IPR035901">
    <property type="entry name" value="GIY-YIG_endonuc_sf"/>
</dbReference>
<dbReference type="SUPFAM" id="SSF82771">
    <property type="entry name" value="GIY-YIG endonuclease"/>
    <property type="match status" value="1"/>
</dbReference>
<evidence type="ECO:0000313" key="4">
    <source>
        <dbReference type="Proteomes" id="UP000294697"/>
    </source>
</evidence>
<dbReference type="Proteomes" id="UP000294697">
    <property type="component" value="Unassembled WGS sequence"/>
</dbReference>
<dbReference type="PROSITE" id="PS50164">
    <property type="entry name" value="GIY_YIG"/>
    <property type="match status" value="1"/>
</dbReference>
<dbReference type="CDD" id="cd10456">
    <property type="entry name" value="GIY-YIG_UPF0213"/>
    <property type="match status" value="1"/>
</dbReference>
<keyword evidence="3" id="KW-0378">Hydrolase</keyword>
<name>A0A4R7YNC2_9FIRM</name>
<dbReference type="AlphaFoldDB" id="A0A4R7YNC2"/>
<dbReference type="EMBL" id="SODA01000038">
    <property type="protein sequence ID" value="TDV98275.1"/>
    <property type="molecule type" value="Genomic_DNA"/>
</dbReference>
<dbReference type="InterPro" id="IPR000305">
    <property type="entry name" value="GIY-YIG_endonuc"/>
</dbReference>
<dbReference type="Gene3D" id="3.40.1440.10">
    <property type="entry name" value="GIY-YIG endonuclease"/>
    <property type="match status" value="1"/>
</dbReference>
<dbReference type="PANTHER" id="PTHR34477:SF1">
    <property type="entry name" value="UPF0213 PROTEIN YHBQ"/>
    <property type="match status" value="1"/>
</dbReference>
<evidence type="ECO:0000313" key="3">
    <source>
        <dbReference type="EMBL" id="TDV98275.1"/>
    </source>
</evidence>
<comment type="similarity">
    <text evidence="1">Belongs to the UPF0213 family.</text>
</comment>
<protein>
    <submittedName>
        <fullName evidence="3">Putative endonuclease</fullName>
    </submittedName>
</protein>
<comment type="caution">
    <text evidence="3">The sequence shown here is derived from an EMBL/GenBank/DDBJ whole genome shotgun (WGS) entry which is preliminary data.</text>
</comment>
<proteinExistence type="inferred from homology"/>
<evidence type="ECO:0000256" key="1">
    <source>
        <dbReference type="ARBA" id="ARBA00007435"/>
    </source>
</evidence>
<keyword evidence="3" id="KW-0255">Endonuclease</keyword>
<organism evidence="3 4">
    <name type="scientific">Halanaerobium saccharolyticum</name>
    <dbReference type="NCBI Taxonomy" id="43595"/>
    <lineage>
        <taxon>Bacteria</taxon>
        <taxon>Bacillati</taxon>
        <taxon>Bacillota</taxon>
        <taxon>Clostridia</taxon>
        <taxon>Halanaerobiales</taxon>
        <taxon>Halanaerobiaceae</taxon>
        <taxon>Halanaerobium</taxon>
    </lineage>
</organism>
<accession>A0A4R7YNC2</accession>
<reference evidence="3 4" key="1">
    <citation type="submission" date="2019-03" db="EMBL/GenBank/DDBJ databases">
        <title>Subsurface microbial communities from deep shales in Ohio and West Virginia, USA.</title>
        <authorList>
            <person name="Wrighton K."/>
        </authorList>
    </citation>
    <scope>NUCLEOTIDE SEQUENCE [LARGE SCALE GENOMIC DNA]</scope>
    <source>
        <strain evidence="3 4">MSL9.2</strain>
    </source>
</reference>